<organism evidence="1 2">
    <name type="scientific">Puniceicoccus vermicola</name>
    <dbReference type="NCBI Taxonomy" id="388746"/>
    <lineage>
        <taxon>Bacteria</taxon>
        <taxon>Pseudomonadati</taxon>
        <taxon>Verrucomicrobiota</taxon>
        <taxon>Opitutia</taxon>
        <taxon>Puniceicoccales</taxon>
        <taxon>Puniceicoccaceae</taxon>
        <taxon>Puniceicoccus</taxon>
    </lineage>
</organism>
<keyword evidence="2" id="KW-1185">Reference proteome</keyword>
<evidence type="ECO:0008006" key="3">
    <source>
        <dbReference type="Google" id="ProtNLM"/>
    </source>
</evidence>
<dbReference type="SUPFAM" id="SSF53335">
    <property type="entry name" value="S-adenosyl-L-methionine-dependent methyltransferases"/>
    <property type="match status" value="1"/>
</dbReference>
<evidence type="ECO:0000313" key="2">
    <source>
        <dbReference type="Proteomes" id="UP000525652"/>
    </source>
</evidence>
<name>A0A7X1AY64_9BACT</name>
<dbReference type="RefSeq" id="WP_185692756.1">
    <property type="nucleotide sequence ID" value="NZ_JACHVA010000081.1"/>
</dbReference>
<dbReference type="Gene3D" id="3.40.50.150">
    <property type="entry name" value="Vaccinia Virus protein VP39"/>
    <property type="match status" value="1"/>
</dbReference>
<dbReference type="EMBL" id="JACHVA010000081">
    <property type="protein sequence ID" value="MBC2602057.1"/>
    <property type="molecule type" value="Genomic_DNA"/>
</dbReference>
<comment type="caution">
    <text evidence="1">The sequence shown here is derived from an EMBL/GenBank/DDBJ whole genome shotgun (WGS) entry which is preliminary data.</text>
</comment>
<protein>
    <recommendedName>
        <fullName evidence="3">FkbM family methyltransferase</fullName>
    </recommendedName>
</protein>
<proteinExistence type="predicted"/>
<dbReference type="Proteomes" id="UP000525652">
    <property type="component" value="Unassembled WGS sequence"/>
</dbReference>
<dbReference type="InterPro" id="IPR029063">
    <property type="entry name" value="SAM-dependent_MTases_sf"/>
</dbReference>
<sequence>MVKAAYTSLKRKLPHWAQPYLLAHWLYYWVCGRKVIAGPFQGLRYVYTSVGSAYYNKLIATYEVELHDEVQKLIDLNPAKIIDVGTAEGYYAAGFASKIPDVEVVAFEGDPLGRSLQRKLLKRNGLENRVRIEGFCDPEALDREIGDKDPTLVILDCEGYENELFDLEKVPGLANCHLLIELHFFAHADILERLKERSKDTHDLKHIELRERTLDDFPKHPILNLCPKGLKKYFMLEGRNEETEWLILSPKQS</sequence>
<evidence type="ECO:0000313" key="1">
    <source>
        <dbReference type="EMBL" id="MBC2602057.1"/>
    </source>
</evidence>
<gene>
    <name evidence="1" type="ORF">H5P30_09740</name>
</gene>
<dbReference type="AlphaFoldDB" id="A0A7X1AY64"/>
<reference evidence="1 2" key="1">
    <citation type="submission" date="2020-07" db="EMBL/GenBank/DDBJ databases">
        <authorList>
            <person name="Feng X."/>
        </authorList>
    </citation>
    <scope>NUCLEOTIDE SEQUENCE [LARGE SCALE GENOMIC DNA]</scope>
    <source>
        <strain evidence="1 2">JCM14086</strain>
    </source>
</reference>
<accession>A0A7X1AY64</accession>